<dbReference type="BioCyc" id="AURANTIMONAS:SI859A1_00928-MONOMER"/>
<accession>Q1YJS0</accession>
<keyword evidence="3" id="KW-1185">Reference proteome</keyword>
<proteinExistence type="predicted"/>
<organism evidence="2 3">
    <name type="scientific">Aurantimonas manganoxydans (strain ATCC BAA-1229 / DSM 21871 / SI85-9A1)</name>
    <dbReference type="NCBI Taxonomy" id="287752"/>
    <lineage>
        <taxon>Bacteria</taxon>
        <taxon>Pseudomonadati</taxon>
        <taxon>Pseudomonadota</taxon>
        <taxon>Alphaproteobacteria</taxon>
        <taxon>Hyphomicrobiales</taxon>
        <taxon>Aurantimonadaceae</taxon>
        <taxon>Aurantimonas</taxon>
    </lineage>
</organism>
<dbReference type="AlphaFoldDB" id="Q1YJS0"/>
<dbReference type="EMBL" id="AAPJ01000002">
    <property type="protein sequence ID" value="EAS50803.1"/>
    <property type="molecule type" value="Genomic_DNA"/>
</dbReference>
<evidence type="ECO:0000313" key="3">
    <source>
        <dbReference type="Proteomes" id="UP000000321"/>
    </source>
</evidence>
<evidence type="ECO:0000313" key="2">
    <source>
        <dbReference type="EMBL" id="EAS50803.1"/>
    </source>
</evidence>
<feature type="compositionally biased region" description="Polar residues" evidence="1">
    <location>
        <begin position="38"/>
        <end position="47"/>
    </location>
</feature>
<dbReference type="Proteomes" id="UP000000321">
    <property type="component" value="Unassembled WGS sequence"/>
</dbReference>
<name>Q1YJS0_AURMS</name>
<comment type="caution">
    <text evidence="2">The sequence shown here is derived from an EMBL/GenBank/DDBJ whole genome shotgun (WGS) entry which is preliminary data.</text>
</comment>
<feature type="region of interest" description="Disordered" evidence="1">
    <location>
        <begin position="24"/>
        <end position="53"/>
    </location>
</feature>
<evidence type="ECO:0000256" key="1">
    <source>
        <dbReference type="SAM" id="MobiDB-lite"/>
    </source>
</evidence>
<sequence length="559" mass="58899">MEPPHVSNTPALPQGFEIERRAAKTAPDKTPRLPAGFQLQTPPTATPQAAEGHHLRRSTLLPLAKNTQTGGVEWAAPQVALDIVDAIMLPGDVYQGNVDPLSDEGMSRTLNLAGIATGGALTTPTRKLIDEAGRAVPKAVVRGLRDDGIPAADAGRRIRELGPDGVVADLGANLRDKTAAIATAPGKGQRVITDRLRERQLAAPDRLTGALDETLGAAPIPSYVQRSIRDDQRALGPAYEDALAGAQAVDTSALAGGIDAMVPNLRGKAQTALQSVRGMLNATGTGDLDPSPATLFQVRRAIDGMLKDEADSNVRRVLGDVRAQVDGLLADAAPGIKQVDARYSELARQGDAVDRGQTVLGSGRNDPRPAELADEAAAGAVPSGEIIGPSGVAFRLRQGARAEIDRIVGTNLNDRAALNSLLKGNSDWNRQRLTTLFGAERTDRLYRILENERAMADTENRALTGSKTASLQAAQKEIDGPAKRPGVVRSAANLRLGDASAELIDAIFGGAINRQRAGRNLATADSLMSRGDFRRGTADVPLNTALPYTLLLDTIMGDK</sequence>
<protein>
    <submittedName>
        <fullName evidence="2">Uncharacterized protein</fullName>
    </submittedName>
</protein>
<gene>
    <name evidence="2" type="ORF">SI859A1_00928</name>
</gene>
<reference evidence="2 3" key="1">
    <citation type="journal article" date="2008" name="Appl. Environ. Microbiol.">
        <title>Genomic insights into Mn(II) oxidation by the marine alphaproteobacterium Aurantimonas sp. strain SI85-9A1.</title>
        <authorList>
            <person name="Dick G.J."/>
            <person name="Podell S."/>
            <person name="Johnson H.A."/>
            <person name="Rivera-Espinoza Y."/>
            <person name="Bernier-Latmani R."/>
            <person name="McCarthy J.K."/>
            <person name="Torpey J.W."/>
            <person name="Clement B.G."/>
            <person name="Gaasterland T."/>
            <person name="Tebo B.M."/>
        </authorList>
    </citation>
    <scope>NUCLEOTIDE SEQUENCE [LARGE SCALE GENOMIC DNA]</scope>
    <source>
        <strain evidence="2 3">SI85-9A1</strain>
    </source>
</reference>
<dbReference type="HOGENOM" id="CLU_487307_0_0_5"/>